<sequence length="23" mass="2663">KMKAIEQILNELGIEHIQIPTED</sequence>
<dbReference type="EMBL" id="CAJVCH010288077">
    <property type="protein sequence ID" value="CAG7785055.1"/>
    <property type="molecule type" value="Genomic_DNA"/>
</dbReference>
<dbReference type="AlphaFoldDB" id="A0A8J2KCE8"/>
<gene>
    <name evidence="1" type="ORF">AFUS01_LOCUS21542</name>
    <name evidence="2" type="ORF">AFUS01_LOCUS23705</name>
</gene>
<reference evidence="1" key="1">
    <citation type="submission" date="2021-06" db="EMBL/GenBank/DDBJ databases">
        <authorList>
            <person name="Hodson N. C."/>
            <person name="Mongue J. A."/>
            <person name="Jaron S. K."/>
        </authorList>
    </citation>
    <scope>NUCLEOTIDE SEQUENCE</scope>
</reference>
<name>A0A8J2KCE8_9HEXA</name>
<accession>A0A8J2KCE8</accession>
<keyword evidence="3" id="KW-1185">Reference proteome</keyword>
<dbReference type="EMBL" id="CAJVCH010242380">
    <property type="protein sequence ID" value="CAG7733074.1"/>
    <property type="molecule type" value="Genomic_DNA"/>
</dbReference>
<protein>
    <submittedName>
        <fullName evidence="1">Uncharacterized protein</fullName>
    </submittedName>
</protein>
<dbReference type="Proteomes" id="UP000708208">
    <property type="component" value="Unassembled WGS sequence"/>
</dbReference>
<feature type="non-terminal residue" evidence="1">
    <location>
        <position position="23"/>
    </location>
</feature>
<proteinExistence type="predicted"/>
<comment type="caution">
    <text evidence="1">The sequence shown here is derived from an EMBL/GenBank/DDBJ whole genome shotgun (WGS) entry which is preliminary data.</text>
</comment>
<evidence type="ECO:0000313" key="1">
    <source>
        <dbReference type="EMBL" id="CAG7733074.1"/>
    </source>
</evidence>
<evidence type="ECO:0000313" key="3">
    <source>
        <dbReference type="Proteomes" id="UP000708208"/>
    </source>
</evidence>
<organism evidence="1 3">
    <name type="scientific">Allacma fusca</name>
    <dbReference type="NCBI Taxonomy" id="39272"/>
    <lineage>
        <taxon>Eukaryota</taxon>
        <taxon>Metazoa</taxon>
        <taxon>Ecdysozoa</taxon>
        <taxon>Arthropoda</taxon>
        <taxon>Hexapoda</taxon>
        <taxon>Collembola</taxon>
        <taxon>Symphypleona</taxon>
        <taxon>Sminthuridae</taxon>
        <taxon>Allacma</taxon>
    </lineage>
</organism>
<evidence type="ECO:0000313" key="2">
    <source>
        <dbReference type="EMBL" id="CAG7785055.1"/>
    </source>
</evidence>
<feature type="non-terminal residue" evidence="1">
    <location>
        <position position="1"/>
    </location>
</feature>